<dbReference type="RefSeq" id="WP_169075675.1">
    <property type="nucleotide sequence ID" value="NZ_JABBXH010000004.1"/>
</dbReference>
<name>A0A7Y0LDL3_9GAMM</name>
<gene>
    <name evidence="2" type="ORF">HII17_12240</name>
</gene>
<evidence type="ECO:0000313" key="2">
    <source>
        <dbReference type="EMBL" id="NMP32332.1"/>
    </source>
</evidence>
<keyword evidence="2" id="KW-0449">Lipoprotein</keyword>
<organism evidence="2 3">
    <name type="scientific">Thalassotalea algicola</name>
    <dbReference type="NCBI Taxonomy" id="2716224"/>
    <lineage>
        <taxon>Bacteria</taxon>
        <taxon>Pseudomonadati</taxon>
        <taxon>Pseudomonadota</taxon>
        <taxon>Gammaproteobacteria</taxon>
        <taxon>Alteromonadales</taxon>
        <taxon>Colwelliaceae</taxon>
        <taxon>Thalassotalea</taxon>
    </lineage>
</organism>
<dbReference type="Gene3D" id="2.50.20.10">
    <property type="entry name" value="Lipoprotein localisation LolA/LolB/LppX"/>
    <property type="match status" value="1"/>
</dbReference>
<proteinExistence type="predicted"/>
<dbReference type="CDD" id="cd16329">
    <property type="entry name" value="LolA_like"/>
    <property type="match status" value="1"/>
</dbReference>
<dbReference type="Pfam" id="PF17131">
    <property type="entry name" value="LolA_like"/>
    <property type="match status" value="1"/>
</dbReference>
<dbReference type="InterPro" id="IPR033399">
    <property type="entry name" value="TP_0789-like"/>
</dbReference>
<feature type="domain" description="Uncharacterized protein TP-0789" evidence="1">
    <location>
        <begin position="77"/>
        <end position="258"/>
    </location>
</feature>
<dbReference type="Proteomes" id="UP000568664">
    <property type="component" value="Unassembled WGS sequence"/>
</dbReference>
<sequence length="266" mass="30549">MNSFISKLALVYCLSQMSFGYAEESLTAQQIINKSNLASYYAGNDGRAQARMVIVDGKGQKQIRQFTILRKDIEDLGDQQMMVFFSRPTDVKGTVFRVNKKINSDDERWLYLPALDLVKRISAGDKRTSFVGSNFYYEDVSGRNPQEDNLTLLTSNEDNKHYLLKGQPKSPESVEFSYYQAKIDKKTFMPVNVVYFDQTGSKLREMKVLKMKNVQGHPTVVHSRIHQFSDNSYTDLQFRGVAYDVGLPSTVFTERSLRTVPKKWLK</sequence>
<dbReference type="AlphaFoldDB" id="A0A7Y0LDL3"/>
<dbReference type="EMBL" id="JABBXH010000004">
    <property type="protein sequence ID" value="NMP32332.1"/>
    <property type="molecule type" value="Genomic_DNA"/>
</dbReference>
<comment type="caution">
    <text evidence="2">The sequence shown here is derived from an EMBL/GenBank/DDBJ whole genome shotgun (WGS) entry which is preliminary data.</text>
</comment>
<protein>
    <submittedName>
        <fullName evidence="2">Outer membrane lipoprotein-sorting protein</fullName>
    </submittedName>
</protein>
<evidence type="ECO:0000313" key="3">
    <source>
        <dbReference type="Proteomes" id="UP000568664"/>
    </source>
</evidence>
<keyword evidence="3" id="KW-1185">Reference proteome</keyword>
<evidence type="ECO:0000259" key="1">
    <source>
        <dbReference type="Pfam" id="PF17131"/>
    </source>
</evidence>
<accession>A0A7Y0LDL3</accession>
<reference evidence="2 3" key="1">
    <citation type="submission" date="2020-04" db="EMBL/GenBank/DDBJ databases">
        <title>Thalassotalea sp. M1531, isolated from the surface of marine red alga.</title>
        <authorList>
            <person name="Pang L."/>
            <person name="Lu D.-C."/>
        </authorList>
    </citation>
    <scope>NUCLEOTIDE SEQUENCE [LARGE SCALE GENOMIC DNA]</scope>
    <source>
        <strain evidence="2 3">M1531</strain>
    </source>
</reference>